<evidence type="ECO:0000259" key="3">
    <source>
        <dbReference type="Pfam" id="PF01408"/>
    </source>
</evidence>
<evidence type="ECO:0000313" key="6">
    <source>
        <dbReference type="Proteomes" id="UP000700732"/>
    </source>
</evidence>
<feature type="domain" description="Gfo/Idh/MocA-like oxidoreductase N-terminal" evidence="3">
    <location>
        <begin position="37"/>
        <end position="160"/>
    </location>
</feature>
<evidence type="ECO:0000256" key="2">
    <source>
        <dbReference type="ARBA" id="ARBA00023002"/>
    </source>
</evidence>
<comment type="similarity">
    <text evidence="1">Belongs to the Gfo/Idh/MocA family.</text>
</comment>
<dbReference type="InterPro" id="IPR008354">
    <property type="entry name" value="Glc-Fru_OxRdtase_bac"/>
</dbReference>
<dbReference type="Gene3D" id="3.40.50.720">
    <property type="entry name" value="NAD(P)-binding Rossmann-like Domain"/>
    <property type="match status" value="1"/>
</dbReference>
<dbReference type="NCBIfam" id="TIGR01409">
    <property type="entry name" value="TAT_signal_seq"/>
    <property type="match status" value="1"/>
</dbReference>
<dbReference type="InterPro" id="IPR006311">
    <property type="entry name" value="TAT_signal"/>
</dbReference>
<dbReference type="RefSeq" id="WP_186737713.1">
    <property type="nucleotide sequence ID" value="NZ_VFIA01000012.1"/>
</dbReference>
<sequence>MATRRNFLHTAAVTGAATTLLPNSLWAATRPAKEKLGVALVGLGYYSTDLLAPALQQTKNCYLAGIVTGTPAKAEKWKKQYNIPDKNIYSYQTFDQIANNPDIDVIYVVLPPSMHEEYVVRAAKAGKHVWVEKPMAVTAKECQNMIDACRKNKVALTVGYRLHHDPNTQEYVKGLRDGKIGKIQMVSCSAGYYDARTDHWKQKKEMGGGVMYDMGVYVLQGARLATGEEPIAVTAQQFTSRPDVYKNGLDETTMAQLIFPSGARAAVQSSYGMNMNYLHVTGSKGTLEMEPYSAYNGVKGEFSGGNSSKIEHPYEVPWQQAKQMDDDAEAIMKNKPLLVPGEEGLRDIKIVEAIYQAARTGREVKIV</sequence>
<evidence type="ECO:0000259" key="4">
    <source>
        <dbReference type="Pfam" id="PF02894"/>
    </source>
</evidence>
<dbReference type="Proteomes" id="UP000700732">
    <property type="component" value="Unassembled WGS sequence"/>
</dbReference>
<dbReference type="InterPro" id="IPR019546">
    <property type="entry name" value="TAT_signal_bac_arc"/>
</dbReference>
<feature type="domain" description="Gfo/Idh/MocA-like oxidoreductase C-terminal" evidence="4">
    <location>
        <begin position="175"/>
        <end position="366"/>
    </location>
</feature>
<evidence type="ECO:0000313" key="5">
    <source>
        <dbReference type="EMBL" id="MBC3791935.1"/>
    </source>
</evidence>
<dbReference type="InterPro" id="IPR036291">
    <property type="entry name" value="NAD(P)-bd_dom_sf"/>
</dbReference>
<dbReference type="SUPFAM" id="SSF51735">
    <property type="entry name" value="NAD(P)-binding Rossmann-fold domains"/>
    <property type="match status" value="1"/>
</dbReference>
<keyword evidence="2" id="KW-0560">Oxidoreductase</keyword>
<dbReference type="InterPro" id="IPR050984">
    <property type="entry name" value="Gfo/Idh/MocA_domain"/>
</dbReference>
<dbReference type="PANTHER" id="PTHR22604:SF105">
    <property type="entry name" value="TRANS-1,2-DIHYDROBENZENE-1,2-DIOL DEHYDROGENASE"/>
    <property type="match status" value="1"/>
</dbReference>
<dbReference type="InterPro" id="IPR000683">
    <property type="entry name" value="Gfo/Idh/MocA-like_OxRdtase_N"/>
</dbReference>
<dbReference type="EMBL" id="VFIA01000012">
    <property type="protein sequence ID" value="MBC3791935.1"/>
    <property type="molecule type" value="Genomic_DNA"/>
</dbReference>
<reference evidence="5 6" key="1">
    <citation type="submission" date="2019-06" db="EMBL/GenBank/DDBJ databases">
        <title>Spirosoma utsteinense sp. nov. isolated from Antarctic ice-free soils.</title>
        <authorList>
            <person name="Tahon G."/>
        </authorList>
    </citation>
    <scope>NUCLEOTIDE SEQUENCE [LARGE SCALE GENOMIC DNA]</scope>
    <source>
        <strain evidence="5 6">LMG 31447</strain>
    </source>
</reference>
<proteinExistence type="inferred from homology"/>
<dbReference type="Gene3D" id="3.30.360.10">
    <property type="entry name" value="Dihydrodipicolinate Reductase, domain 2"/>
    <property type="match status" value="1"/>
</dbReference>
<dbReference type="PANTHER" id="PTHR22604">
    <property type="entry name" value="OXIDOREDUCTASES"/>
    <property type="match status" value="1"/>
</dbReference>
<organism evidence="5 6">
    <name type="scientific">Spirosoma utsteinense</name>
    <dbReference type="NCBI Taxonomy" id="2585773"/>
    <lineage>
        <taxon>Bacteria</taxon>
        <taxon>Pseudomonadati</taxon>
        <taxon>Bacteroidota</taxon>
        <taxon>Cytophagia</taxon>
        <taxon>Cytophagales</taxon>
        <taxon>Cytophagaceae</taxon>
        <taxon>Spirosoma</taxon>
    </lineage>
</organism>
<dbReference type="PRINTS" id="PR01775">
    <property type="entry name" value="GLFROXRDTASE"/>
</dbReference>
<dbReference type="PROSITE" id="PS51318">
    <property type="entry name" value="TAT"/>
    <property type="match status" value="1"/>
</dbReference>
<comment type="caution">
    <text evidence="5">The sequence shown here is derived from an EMBL/GenBank/DDBJ whole genome shotgun (WGS) entry which is preliminary data.</text>
</comment>
<keyword evidence="6" id="KW-1185">Reference proteome</keyword>
<name>A0ABR6W833_9BACT</name>
<gene>
    <name evidence="5" type="ORF">FH603_2444</name>
</gene>
<protein>
    <submittedName>
        <fullName evidence="5">Glucose-fructose oxidoreductase</fullName>
    </submittedName>
</protein>
<dbReference type="Pfam" id="PF02894">
    <property type="entry name" value="GFO_IDH_MocA_C"/>
    <property type="match status" value="1"/>
</dbReference>
<evidence type="ECO:0000256" key="1">
    <source>
        <dbReference type="ARBA" id="ARBA00010928"/>
    </source>
</evidence>
<dbReference type="InterPro" id="IPR004104">
    <property type="entry name" value="Gfo/Idh/MocA-like_OxRdtase_C"/>
</dbReference>
<accession>A0ABR6W833</accession>
<dbReference type="SUPFAM" id="SSF55347">
    <property type="entry name" value="Glyceraldehyde-3-phosphate dehydrogenase-like, C-terminal domain"/>
    <property type="match status" value="1"/>
</dbReference>
<dbReference type="Pfam" id="PF01408">
    <property type="entry name" value="GFO_IDH_MocA"/>
    <property type="match status" value="1"/>
</dbReference>